<dbReference type="AlphaFoldDB" id="A0A9D1GMA7"/>
<name>A0A9D1GMA7_9BACT</name>
<dbReference type="InterPro" id="IPR007421">
    <property type="entry name" value="Schlafen_AlbA_2_dom"/>
</dbReference>
<dbReference type="Gene3D" id="3.30.950.30">
    <property type="entry name" value="Schlafen, AAA domain"/>
    <property type="match status" value="1"/>
</dbReference>
<gene>
    <name evidence="2" type="ORF">IAC35_00810</name>
</gene>
<dbReference type="PANTHER" id="PTHR30595:SF6">
    <property type="entry name" value="SCHLAFEN ALBA-2 DOMAIN-CONTAINING PROTEIN"/>
    <property type="match status" value="1"/>
</dbReference>
<dbReference type="Gene3D" id="3.30.565.60">
    <property type="match status" value="1"/>
</dbReference>
<dbReference type="EMBL" id="DVLC01000015">
    <property type="protein sequence ID" value="HIT46379.1"/>
    <property type="molecule type" value="Genomic_DNA"/>
</dbReference>
<feature type="domain" description="Schlafen AlbA-2" evidence="1">
    <location>
        <begin position="20"/>
        <end position="127"/>
    </location>
</feature>
<reference evidence="2" key="1">
    <citation type="submission" date="2020-10" db="EMBL/GenBank/DDBJ databases">
        <authorList>
            <person name="Gilroy R."/>
        </authorList>
    </citation>
    <scope>NUCLEOTIDE SEQUENCE</scope>
    <source>
        <strain evidence="2">ChiHecec2B26-709</strain>
    </source>
</reference>
<accession>A0A9D1GMA7</accession>
<dbReference type="Pfam" id="PF04326">
    <property type="entry name" value="SLFN_AlbA_2"/>
    <property type="match status" value="1"/>
</dbReference>
<dbReference type="Pfam" id="PF13749">
    <property type="entry name" value="HATPase_c_4"/>
    <property type="match status" value="1"/>
</dbReference>
<dbReference type="InterPro" id="IPR038475">
    <property type="entry name" value="RecG_C_sf"/>
</dbReference>
<evidence type="ECO:0000313" key="3">
    <source>
        <dbReference type="Proteomes" id="UP000886881"/>
    </source>
</evidence>
<comment type="caution">
    <text evidence="2">The sequence shown here is derived from an EMBL/GenBank/DDBJ whole genome shotgun (WGS) entry which is preliminary data.</text>
</comment>
<protein>
    <submittedName>
        <fullName evidence="2">DNA binding domain-containing protein</fullName>
    </submittedName>
</protein>
<reference evidence="2" key="2">
    <citation type="journal article" date="2021" name="PeerJ">
        <title>Extensive microbial diversity within the chicken gut microbiome revealed by metagenomics and culture.</title>
        <authorList>
            <person name="Gilroy R."/>
            <person name="Ravi A."/>
            <person name="Getino M."/>
            <person name="Pursley I."/>
            <person name="Horton D.L."/>
            <person name="Alikhan N.F."/>
            <person name="Baker D."/>
            <person name="Gharbi K."/>
            <person name="Hall N."/>
            <person name="Watson M."/>
            <person name="Adriaenssens E.M."/>
            <person name="Foster-Nyarko E."/>
            <person name="Jarju S."/>
            <person name="Secka A."/>
            <person name="Antonio M."/>
            <person name="Oren A."/>
            <person name="Chaudhuri R.R."/>
            <person name="La Ragione R."/>
            <person name="Hildebrand F."/>
            <person name="Pallen M.J."/>
        </authorList>
    </citation>
    <scope>NUCLEOTIDE SEQUENCE</scope>
    <source>
        <strain evidence="2">ChiHecec2B26-709</strain>
    </source>
</reference>
<sequence length="522" mass="59584">MKYTFVSISSQVDKFLQDKESGTVEFKSALGGFPKSFWETYSAFGNTQGGVIILGVKEHDGIFEPNNLSDEAIDKLQKDFWNGVRNKNTVNICLLQQKDVEVGIIGRCKVIVFHIPAARREQRPVHCTLDAFNGTYRRNYEGDYLCSPMEVRRMFADADISRPADGRILKNFSWDDIDRPSLNQYRLLFSVARPSHPWLSLPDEELMRKLGGYRKDRETGEEGFTVAGLLMFGKFESIREALANLCIHADYSEESSLLVYRFPNRLLFSNPGTMLVTPMQFYSGGESVCRNTHLQTMFMMLGSADKAGSGGDKILKGWDSIGLIHPYISERSQPNKVELLMPLESLMDKRITQELQKKFGEACSSLNNDELMVLALALTENKINHERLRYALPLHPADITRILQRLTKLEMLTSDGHGRGTIYRINDSSSEQTLQGSGQTLQAETAGPRHISRNMMYEKIVSFCSDWRSAEEIAVFVQRSKRYLTNEVLPEMSALLDLKYPQVKRHPDQQYRRKTIEDQKEQ</sequence>
<dbReference type="Proteomes" id="UP000886881">
    <property type="component" value="Unassembled WGS sequence"/>
</dbReference>
<dbReference type="PANTHER" id="PTHR30595">
    <property type="entry name" value="GLPR-RELATED TRANSCRIPTIONAL REPRESSOR"/>
    <property type="match status" value="1"/>
</dbReference>
<organism evidence="2 3">
    <name type="scientific">Candidatus Cryptobacteroides merdipullorum</name>
    <dbReference type="NCBI Taxonomy" id="2840771"/>
    <lineage>
        <taxon>Bacteria</taxon>
        <taxon>Pseudomonadati</taxon>
        <taxon>Bacteroidota</taxon>
        <taxon>Bacteroidia</taxon>
        <taxon>Bacteroidales</taxon>
        <taxon>Candidatus Cryptobacteroides</taxon>
    </lineage>
</organism>
<dbReference type="InterPro" id="IPR038461">
    <property type="entry name" value="Schlafen_AlbA_2_dom_sf"/>
</dbReference>
<evidence type="ECO:0000259" key="1">
    <source>
        <dbReference type="Pfam" id="PF04326"/>
    </source>
</evidence>
<evidence type="ECO:0000313" key="2">
    <source>
        <dbReference type="EMBL" id="HIT46379.1"/>
    </source>
</evidence>
<proteinExistence type="predicted"/>